<gene>
    <name evidence="6 7" type="primary">rsmG</name>
    <name evidence="7" type="ORF">ACFQ1Z_12860</name>
</gene>
<comment type="caution">
    <text evidence="7">The sequence shown here is derived from an EMBL/GenBank/DDBJ whole genome shotgun (WGS) entry which is preliminary data.</text>
</comment>
<dbReference type="EC" id="2.1.1.170" evidence="6"/>
<keyword evidence="5 6" id="KW-0949">S-adenosyl-L-methionine</keyword>
<evidence type="ECO:0000256" key="1">
    <source>
        <dbReference type="ARBA" id="ARBA00022490"/>
    </source>
</evidence>
<feature type="binding site" evidence="6">
    <location>
        <position position="78"/>
    </location>
    <ligand>
        <name>S-adenosyl-L-methionine</name>
        <dbReference type="ChEBI" id="CHEBI:59789"/>
    </ligand>
</feature>
<dbReference type="Proteomes" id="UP001597128">
    <property type="component" value="Unassembled WGS sequence"/>
</dbReference>
<comment type="caution">
    <text evidence="6">Lacks conserved residue(s) required for the propagation of feature annotation.</text>
</comment>
<dbReference type="PANTHER" id="PTHR31760">
    <property type="entry name" value="S-ADENOSYL-L-METHIONINE-DEPENDENT METHYLTRANSFERASES SUPERFAMILY PROTEIN"/>
    <property type="match status" value="1"/>
</dbReference>
<dbReference type="CDD" id="cd02440">
    <property type="entry name" value="AdoMet_MTases"/>
    <property type="match status" value="1"/>
</dbReference>
<dbReference type="PIRSF" id="PIRSF003078">
    <property type="entry name" value="GidB"/>
    <property type="match status" value="1"/>
</dbReference>
<evidence type="ECO:0000256" key="4">
    <source>
        <dbReference type="ARBA" id="ARBA00022679"/>
    </source>
</evidence>
<dbReference type="GO" id="GO:0032259">
    <property type="term" value="P:methylation"/>
    <property type="evidence" value="ECO:0007669"/>
    <property type="project" value="UniProtKB-KW"/>
</dbReference>
<keyword evidence="3 6" id="KW-0489">Methyltransferase</keyword>
<evidence type="ECO:0000256" key="6">
    <source>
        <dbReference type="HAMAP-Rule" id="MF_00074"/>
    </source>
</evidence>
<dbReference type="Gene3D" id="3.40.50.150">
    <property type="entry name" value="Vaccinia Virus protein VP39"/>
    <property type="match status" value="1"/>
</dbReference>
<dbReference type="HAMAP" id="MF_00074">
    <property type="entry name" value="16SrRNA_methyltr_G"/>
    <property type="match status" value="1"/>
</dbReference>
<comment type="catalytic activity">
    <reaction evidence="6">
        <text>guanosine(527) in 16S rRNA + S-adenosyl-L-methionine = N(7)-methylguanosine(527) in 16S rRNA + S-adenosyl-L-homocysteine</text>
        <dbReference type="Rhea" id="RHEA:42732"/>
        <dbReference type="Rhea" id="RHEA-COMP:10209"/>
        <dbReference type="Rhea" id="RHEA-COMP:10210"/>
        <dbReference type="ChEBI" id="CHEBI:57856"/>
        <dbReference type="ChEBI" id="CHEBI:59789"/>
        <dbReference type="ChEBI" id="CHEBI:74269"/>
        <dbReference type="ChEBI" id="CHEBI:74480"/>
        <dbReference type="EC" id="2.1.1.170"/>
    </reaction>
</comment>
<evidence type="ECO:0000256" key="3">
    <source>
        <dbReference type="ARBA" id="ARBA00022603"/>
    </source>
</evidence>
<reference evidence="8" key="1">
    <citation type="journal article" date="2019" name="Int. J. Syst. Evol. Microbiol.">
        <title>The Global Catalogue of Microorganisms (GCM) 10K type strain sequencing project: providing services to taxonomists for standard genome sequencing and annotation.</title>
        <authorList>
            <consortium name="The Broad Institute Genomics Platform"/>
            <consortium name="The Broad Institute Genome Sequencing Center for Infectious Disease"/>
            <person name="Wu L."/>
            <person name="Ma J."/>
        </authorList>
    </citation>
    <scope>NUCLEOTIDE SEQUENCE [LARGE SCALE GENOMIC DNA]</scope>
    <source>
        <strain evidence="8">CCUG 58412</strain>
    </source>
</reference>
<sequence length="208" mass="22760">MTGLAAQLAAGVEALGLAAVVSAEMQEKCLAYIALLQKWNKVYNLTAVRDPQEMLSLHILDSLSVLPHIQSGRLLDVGSGGGLPGLIIAITRPDVQVTTIDTVQKKTIFMRQVKAELGLSNVEVVHGRVEAYQPPSPFDQVISRAFSDIALFRRLTMHLIIDHGRWLAMKGVVPADELQLASVIPTEIIRLQVPSLQAERHLIVFENS</sequence>
<dbReference type="InterPro" id="IPR029063">
    <property type="entry name" value="SAM-dependent_MTases_sf"/>
</dbReference>
<evidence type="ECO:0000256" key="2">
    <source>
        <dbReference type="ARBA" id="ARBA00022552"/>
    </source>
</evidence>
<evidence type="ECO:0000313" key="7">
    <source>
        <dbReference type="EMBL" id="MFD0914444.1"/>
    </source>
</evidence>
<feature type="binding site" evidence="6">
    <location>
        <begin position="129"/>
        <end position="130"/>
    </location>
    <ligand>
        <name>S-adenosyl-L-methionine</name>
        <dbReference type="ChEBI" id="CHEBI:59789"/>
    </ligand>
</feature>
<comment type="similarity">
    <text evidence="6">Belongs to the methyltransferase superfamily. RNA methyltransferase RsmG family.</text>
</comment>
<dbReference type="PANTHER" id="PTHR31760:SF0">
    <property type="entry name" value="S-ADENOSYL-L-METHIONINE-DEPENDENT METHYLTRANSFERASES SUPERFAMILY PROTEIN"/>
    <property type="match status" value="1"/>
</dbReference>
<name>A0ABW3FCD6_9PROT</name>
<comment type="subcellular location">
    <subcellularLocation>
        <location evidence="6">Cytoplasm</location>
    </subcellularLocation>
</comment>
<proteinExistence type="inferred from homology"/>
<evidence type="ECO:0000256" key="5">
    <source>
        <dbReference type="ARBA" id="ARBA00022691"/>
    </source>
</evidence>
<dbReference type="RefSeq" id="WP_379058256.1">
    <property type="nucleotide sequence ID" value="NZ_JBHTKB010000003.1"/>
</dbReference>
<dbReference type="SUPFAM" id="SSF53335">
    <property type="entry name" value="S-adenosyl-L-methionine-dependent methyltransferases"/>
    <property type="match status" value="1"/>
</dbReference>
<dbReference type="GO" id="GO:0008168">
    <property type="term" value="F:methyltransferase activity"/>
    <property type="evidence" value="ECO:0007669"/>
    <property type="project" value="UniProtKB-KW"/>
</dbReference>
<dbReference type="EMBL" id="JBHTKB010000003">
    <property type="protein sequence ID" value="MFD0914444.1"/>
    <property type="molecule type" value="Genomic_DNA"/>
</dbReference>
<protein>
    <recommendedName>
        <fullName evidence="6">Ribosomal RNA small subunit methyltransferase G</fullName>
        <ecNumber evidence="6">2.1.1.170</ecNumber>
    </recommendedName>
    <alternativeName>
        <fullName evidence="6">16S rRNA 7-methylguanosine methyltransferase</fullName>
        <shortName evidence="6">16S rRNA m7G methyltransferase</shortName>
    </alternativeName>
</protein>
<accession>A0ABW3FCD6</accession>
<feature type="binding site" evidence="6">
    <location>
        <position position="144"/>
    </location>
    <ligand>
        <name>S-adenosyl-L-methionine</name>
        <dbReference type="ChEBI" id="CHEBI:59789"/>
    </ligand>
</feature>
<organism evidence="7 8">
    <name type="scientific">Methylophilus luteus</name>
    <dbReference type="NCBI Taxonomy" id="640108"/>
    <lineage>
        <taxon>Bacteria</taxon>
        <taxon>Pseudomonadati</taxon>
        <taxon>Pseudomonadota</taxon>
        <taxon>Betaproteobacteria</taxon>
        <taxon>Nitrosomonadales</taxon>
        <taxon>Methylophilaceae</taxon>
        <taxon>Methylophilus</taxon>
    </lineage>
</organism>
<dbReference type="Pfam" id="PF02527">
    <property type="entry name" value="GidB"/>
    <property type="match status" value="1"/>
</dbReference>
<keyword evidence="8" id="KW-1185">Reference proteome</keyword>
<evidence type="ECO:0000313" key="8">
    <source>
        <dbReference type="Proteomes" id="UP001597128"/>
    </source>
</evidence>
<keyword evidence="2 6" id="KW-0698">rRNA processing</keyword>
<keyword evidence="4 6" id="KW-0808">Transferase</keyword>
<feature type="binding site" evidence="6">
    <location>
        <position position="83"/>
    </location>
    <ligand>
        <name>S-adenosyl-L-methionine</name>
        <dbReference type="ChEBI" id="CHEBI:59789"/>
    </ligand>
</feature>
<dbReference type="NCBIfam" id="TIGR00138">
    <property type="entry name" value="rsmG_gidB"/>
    <property type="match status" value="1"/>
</dbReference>
<comment type="function">
    <text evidence="6">Specifically methylates the N7 position of guanine in position 527 of 16S rRNA.</text>
</comment>
<dbReference type="InterPro" id="IPR003682">
    <property type="entry name" value="rRNA_ssu_MeTfrase_G"/>
</dbReference>
<keyword evidence="1 6" id="KW-0963">Cytoplasm</keyword>